<dbReference type="Pfam" id="PF00400">
    <property type="entry name" value="WD40"/>
    <property type="match status" value="1"/>
</dbReference>
<evidence type="ECO:0000313" key="9">
    <source>
        <dbReference type="EMBL" id="KAK7871947.1"/>
    </source>
</evidence>
<gene>
    <name evidence="9" type="ORF">R5R35_004749</name>
</gene>
<evidence type="ECO:0000256" key="2">
    <source>
        <dbReference type="ARBA" id="ARBA00022490"/>
    </source>
</evidence>
<feature type="repeat" description="WD" evidence="8">
    <location>
        <begin position="189"/>
        <end position="223"/>
    </location>
</feature>
<dbReference type="PROSITE" id="PS50082">
    <property type="entry name" value="WD_REPEATS_2"/>
    <property type="match status" value="1"/>
</dbReference>
<protein>
    <recommendedName>
        <fullName evidence="7">tRNA (34-2'-O)-methyltransferase regulator WDR6</fullName>
    </recommendedName>
</protein>
<dbReference type="SUPFAM" id="SSF82171">
    <property type="entry name" value="DPP6 N-terminal domain-like"/>
    <property type="match status" value="1"/>
</dbReference>
<evidence type="ECO:0000256" key="6">
    <source>
        <dbReference type="ARBA" id="ARBA00038255"/>
    </source>
</evidence>
<dbReference type="GO" id="GO:0030488">
    <property type="term" value="P:tRNA methylation"/>
    <property type="evidence" value="ECO:0007669"/>
    <property type="project" value="TreeGrafter"/>
</dbReference>
<dbReference type="InterPro" id="IPR036322">
    <property type="entry name" value="WD40_repeat_dom_sf"/>
</dbReference>
<keyword evidence="3 8" id="KW-0853">WD repeat</keyword>
<dbReference type="Proteomes" id="UP001378592">
    <property type="component" value="Unassembled WGS sequence"/>
</dbReference>
<dbReference type="PANTHER" id="PTHR14344:SF3">
    <property type="entry name" value="WD REPEAT-CONTAINING PROTEIN 6"/>
    <property type="match status" value="1"/>
</dbReference>
<dbReference type="SMART" id="SM00320">
    <property type="entry name" value="WD40"/>
    <property type="match status" value="13"/>
</dbReference>
<proteinExistence type="inferred from homology"/>
<comment type="caution">
    <text evidence="9">The sequence shown here is derived from an EMBL/GenBank/DDBJ whole genome shotgun (WGS) entry which is preliminary data.</text>
</comment>
<organism evidence="9 10">
    <name type="scientific">Gryllus longicercus</name>
    <dbReference type="NCBI Taxonomy" id="2509291"/>
    <lineage>
        <taxon>Eukaryota</taxon>
        <taxon>Metazoa</taxon>
        <taxon>Ecdysozoa</taxon>
        <taxon>Arthropoda</taxon>
        <taxon>Hexapoda</taxon>
        <taxon>Insecta</taxon>
        <taxon>Pterygota</taxon>
        <taxon>Neoptera</taxon>
        <taxon>Polyneoptera</taxon>
        <taxon>Orthoptera</taxon>
        <taxon>Ensifera</taxon>
        <taxon>Gryllidea</taxon>
        <taxon>Grylloidea</taxon>
        <taxon>Gryllidae</taxon>
        <taxon>Gryllinae</taxon>
        <taxon>Gryllus</taxon>
    </lineage>
</organism>
<keyword evidence="5" id="KW-0677">Repeat</keyword>
<name>A0AAN9ZEP3_9ORTH</name>
<dbReference type="SUPFAM" id="SSF50978">
    <property type="entry name" value="WD40 repeat-like"/>
    <property type="match status" value="2"/>
</dbReference>
<dbReference type="EMBL" id="JAZDUA010000031">
    <property type="protein sequence ID" value="KAK7871947.1"/>
    <property type="molecule type" value="Genomic_DNA"/>
</dbReference>
<evidence type="ECO:0000256" key="5">
    <source>
        <dbReference type="ARBA" id="ARBA00022737"/>
    </source>
</evidence>
<dbReference type="GO" id="GO:0005737">
    <property type="term" value="C:cytoplasm"/>
    <property type="evidence" value="ECO:0007669"/>
    <property type="project" value="UniProtKB-SubCell"/>
</dbReference>
<evidence type="ECO:0000256" key="7">
    <source>
        <dbReference type="ARBA" id="ARBA00040154"/>
    </source>
</evidence>
<reference evidence="9 10" key="1">
    <citation type="submission" date="2024-03" db="EMBL/GenBank/DDBJ databases">
        <title>The genome assembly and annotation of the cricket Gryllus longicercus Weissman &amp; Gray.</title>
        <authorList>
            <person name="Szrajer S."/>
            <person name="Gray D."/>
            <person name="Ylla G."/>
        </authorList>
    </citation>
    <scope>NUCLEOTIDE SEQUENCE [LARGE SCALE GENOMIC DNA]</scope>
    <source>
        <strain evidence="9">DAG 2021-001</strain>
        <tissue evidence="9">Whole body minus gut</tissue>
    </source>
</reference>
<dbReference type="AlphaFoldDB" id="A0AAN9ZEP3"/>
<dbReference type="InterPro" id="IPR051973">
    <property type="entry name" value="tRNA_Anticodon_Mtase-Reg"/>
</dbReference>
<keyword evidence="2" id="KW-0963">Cytoplasm</keyword>
<evidence type="ECO:0000313" key="10">
    <source>
        <dbReference type="Proteomes" id="UP001378592"/>
    </source>
</evidence>
<sequence>MDVCTRQGNLELHQHLLRTAVTCLGIIDNHVISGMGGFIRIFNILSSRLVAQMCVFNDCKLHGISKGSVNYFVVFGGRKIAIIYYSLESLKIETLWHVDDWILCACWLEDENIAIGTAHNTVILWNWRAQEKVKSIICEERCILYSSTFVGSSWDQLVVFAGTVFQEVIIWSPSDNETSGLDCPVLHRLQGHKGVIFSSHYNPATGRIHTTSDDRSVKGWQVRPAHPRKWQLAEINLVNTMYGHTARVWKSVGLGKCTISIGEDSQMCVWNLKGELLNRWSLHQGGSIWSIACSEEKRLLVTGGSDGSISVLSLDHCLKDVNPVLPIPINANLIEQTSQQNYPRRVVILRNGHMIIVLQSGHIIQCSEIQGNISLNSNKGALENVALCLGGDHSYSSDTSMWTVLYFSPKFANYCLLEISASKLRFAVASLDGHILIFEESTSSKISRKIEKIVDFSAAEGKIFSLQWLSPNSILTCEVLGKLCLWSLQALEDGSYSLKKIKTFILPYSKERWVTSALLIDNYYLICGDRVGSIHLYSVQGEINDNEKPNQTLSKVHGRFGVSFLMVHQNYIFSCGRDGTLRQYQYVDLPKTLKQLCVTRMPFDWVSSCCVNENDILVLGFCEKNFVVWTQEQQRLLCEVPCGGGHRSWDYIVEGNCLNFVYIKQKCLFVASCDLKLSSVLQTGFHPKEVNCLQILHKNVKFPVLISGGEDTTIRVALACSRNYLHTLFVLHSHLSSIRAITCYELHENKLLMFSAGGRAQIKAWELTLESECGTSEILPKILCQELSSHMLMNSDNKQHKSWKHSQPTVDPETRYMSLCPILYNGNIYVAAGCSDGYFRVLLYCSVQQCFQLVGSFKFHQRCILNVACVSALNAITMATDGIAAFWDLSVLVERHSPGNFKVDTEISSEDCDLKPLSDFKLHQSGINSFDLFSLEIDHILLATGGDDTALVITAFRMNNKRKGIVHILQWRMESAHVAQITGLAFVDQYLISTSVDQKVFVWKWFCSVNRRLLLVTKVAAYCTTIADIHGLKVWPTGNSFSVCVYGKGIEIIHENSVHEDVK</sequence>
<accession>A0AAN9ZEP3</accession>
<evidence type="ECO:0000256" key="8">
    <source>
        <dbReference type="PROSITE-ProRule" id="PRU00221"/>
    </source>
</evidence>
<dbReference type="Gene3D" id="2.130.10.10">
    <property type="entry name" value="YVTN repeat-like/Quinoprotein amine dehydrogenase"/>
    <property type="match status" value="3"/>
</dbReference>
<keyword evidence="10" id="KW-1185">Reference proteome</keyword>
<dbReference type="PANTHER" id="PTHR14344">
    <property type="entry name" value="WD REPEAT PROTEIN"/>
    <property type="match status" value="1"/>
</dbReference>
<dbReference type="InterPro" id="IPR015943">
    <property type="entry name" value="WD40/YVTN_repeat-like_dom_sf"/>
</dbReference>
<evidence type="ECO:0000256" key="4">
    <source>
        <dbReference type="ARBA" id="ARBA00022694"/>
    </source>
</evidence>
<keyword evidence="4" id="KW-0819">tRNA processing</keyword>
<comment type="subcellular location">
    <subcellularLocation>
        <location evidence="1">Cytoplasm</location>
    </subcellularLocation>
</comment>
<evidence type="ECO:0000256" key="1">
    <source>
        <dbReference type="ARBA" id="ARBA00004496"/>
    </source>
</evidence>
<evidence type="ECO:0000256" key="3">
    <source>
        <dbReference type="ARBA" id="ARBA00022574"/>
    </source>
</evidence>
<dbReference type="InterPro" id="IPR001680">
    <property type="entry name" value="WD40_rpt"/>
</dbReference>
<comment type="similarity">
    <text evidence="6">Belongs to the WD repeat WDR6 family.</text>
</comment>